<name>A0A1X7RK01_ZYMT9</name>
<keyword evidence="3" id="KW-1185">Reference proteome</keyword>
<dbReference type="EMBL" id="LT853693">
    <property type="protein sequence ID" value="SMQ47749.1"/>
    <property type="molecule type" value="Genomic_DNA"/>
</dbReference>
<sequence>MLLAYLSFHDGSTSDIIVQGIRQGSKHDSVNHEARSAGDSDRLCPFTWSFLVIVNCQSHLYFLEALNATAASVRRSAYKAQKTTAPNHVTNHPRRPQHIPQKCPPSSFSALANTSAAAGPQKPNRRPRAKNICFDWTRSDNATAC</sequence>
<dbReference type="AlphaFoldDB" id="A0A1X7RK01"/>
<reference evidence="2 3" key="1">
    <citation type="submission" date="2016-06" db="EMBL/GenBank/DDBJ databases">
        <authorList>
            <person name="Kjaerup R.B."/>
            <person name="Dalgaard T.S."/>
            <person name="Juul-Madsen H.R."/>
        </authorList>
    </citation>
    <scope>NUCLEOTIDE SEQUENCE [LARGE SCALE GENOMIC DNA]</scope>
</reference>
<evidence type="ECO:0000313" key="3">
    <source>
        <dbReference type="Proteomes" id="UP000215127"/>
    </source>
</evidence>
<proteinExistence type="predicted"/>
<dbReference type="Proteomes" id="UP000215127">
    <property type="component" value="Chromosome 2"/>
</dbReference>
<accession>A0A1X7RK01</accession>
<protein>
    <submittedName>
        <fullName evidence="2">Uncharacterized protein</fullName>
    </submittedName>
</protein>
<evidence type="ECO:0000256" key="1">
    <source>
        <dbReference type="SAM" id="MobiDB-lite"/>
    </source>
</evidence>
<gene>
    <name evidence="2" type="ORF">ZT3D7_G2897</name>
</gene>
<evidence type="ECO:0000313" key="2">
    <source>
        <dbReference type="EMBL" id="SMQ47749.1"/>
    </source>
</evidence>
<feature type="region of interest" description="Disordered" evidence="1">
    <location>
        <begin position="83"/>
        <end position="130"/>
    </location>
</feature>
<organism evidence="2 3">
    <name type="scientific">Zymoseptoria tritici (strain ST99CH_3D7)</name>
    <dbReference type="NCBI Taxonomy" id="1276538"/>
    <lineage>
        <taxon>Eukaryota</taxon>
        <taxon>Fungi</taxon>
        <taxon>Dikarya</taxon>
        <taxon>Ascomycota</taxon>
        <taxon>Pezizomycotina</taxon>
        <taxon>Dothideomycetes</taxon>
        <taxon>Dothideomycetidae</taxon>
        <taxon>Mycosphaerellales</taxon>
        <taxon>Mycosphaerellaceae</taxon>
        <taxon>Zymoseptoria</taxon>
    </lineage>
</organism>
<feature type="compositionally biased region" description="Polar residues" evidence="1">
    <location>
        <begin position="104"/>
        <end position="116"/>
    </location>
</feature>